<evidence type="ECO:0000313" key="9">
    <source>
        <dbReference type="EMBL" id="CAH0102115.1"/>
    </source>
</evidence>
<dbReference type="PANTHER" id="PTHR19302:SF27">
    <property type="entry name" value="GAMMA-TUBULIN COMPLEX COMPONENT 4"/>
    <property type="match status" value="1"/>
</dbReference>
<feature type="domain" description="Gamma tubulin complex component protein N-terminal" evidence="8">
    <location>
        <begin position="2"/>
        <end position="275"/>
    </location>
</feature>
<comment type="similarity">
    <text evidence="2 6">Belongs to the TUBGCP family.</text>
</comment>
<gene>
    <name evidence="9" type="ORF">DGAL_LOCUS4493</name>
</gene>
<sequence length="572" mass="66045">MIRELLFMLSGQPGALFVLKDNGQFEMCSGIADVGLCQSEKEIIKPLLKIGSNVAFLNEFAENRKVRSLYLEVIKQSIAQCVTKFQEELLVIEVEILEGSSILGVTGIHSKIMPHTLLLEYLKELVDAIKLQEANCLLMDTIQHYRNHCGVSKIISTFQQIYNVCLKVLHKQLVSWMLFGKLLDPYIEFFIRLDDCKNFVINGEKIPNCLSISLAQQVLFVGESVVALSEAQDLSEEDWEFMGKLQKIPFENVGEIIRVCRDQMARRLWNLVTEKDRLNRSLNMILNTFLMKKGDIFAYFIHQSESIFDGQFTSVQLAANQFALQQRLMNSLKKYLEEEEAEIERLSINIIPDVPGQGWERVFLEYKTEWPLGVLIFTPDTMQTYNKIFRLLLNLRRIQLNLNGLWKNLAVLDKPVLELRWNLQHVLIHLSQYIQIDVIEVQKSIMDRQIDQCQDFDKFRTAHANFLVVIAAQTFLHVPAMQACFKDLIHLALKFCGFFVNDRQKGLLPVVAELNLEFERLMQLLFSLLNGMYQQSSGTTMEPIAQLLLRLDFNYYLTEGLQAKANRAVEEI</sequence>
<dbReference type="Pfam" id="PF04130">
    <property type="entry name" value="GCP_C_terminal"/>
    <property type="match status" value="1"/>
</dbReference>
<dbReference type="GO" id="GO:0043015">
    <property type="term" value="F:gamma-tubulin binding"/>
    <property type="evidence" value="ECO:0007669"/>
    <property type="project" value="InterPro"/>
</dbReference>
<name>A0A8J2RMQ7_9CRUS</name>
<accession>A0A8J2RMQ7</accession>
<dbReference type="InterPro" id="IPR040457">
    <property type="entry name" value="GCP_C"/>
</dbReference>
<keyword evidence="3 6" id="KW-0963">Cytoplasm</keyword>
<protein>
    <recommendedName>
        <fullName evidence="6">Gamma-tubulin complex component</fullName>
    </recommendedName>
</protein>
<dbReference type="GO" id="GO:0051225">
    <property type="term" value="P:spindle assembly"/>
    <property type="evidence" value="ECO:0007669"/>
    <property type="project" value="TreeGrafter"/>
</dbReference>
<dbReference type="InterPro" id="IPR041470">
    <property type="entry name" value="GCP_N"/>
</dbReference>
<keyword evidence="10" id="KW-1185">Reference proteome</keyword>
<feature type="domain" description="Gamma tubulin complex component C-terminal" evidence="7">
    <location>
        <begin position="280"/>
        <end position="556"/>
    </location>
</feature>
<dbReference type="OrthoDB" id="78652at2759"/>
<comment type="subcellular location">
    <subcellularLocation>
        <location evidence="1 6">Cytoplasm</location>
        <location evidence="1 6">Cytoskeleton</location>
        <location evidence="1 6">Microtubule organizing center</location>
    </subcellularLocation>
</comment>
<dbReference type="GO" id="GO:0000922">
    <property type="term" value="C:spindle pole"/>
    <property type="evidence" value="ECO:0007669"/>
    <property type="project" value="InterPro"/>
</dbReference>
<dbReference type="AlphaFoldDB" id="A0A8J2RMQ7"/>
<evidence type="ECO:0000256" key="3">
    <source>
        <dbReference type="ARBA" id="ARBA00022490"/>
    </source>
</evidence>
<evidence type="ECO:0000313" key="10">
    <source>
        <dbReference type="Proteomes" id="UP000789390"/>
    </source>
</evidence>
<dbReference type="EMBL" id="CAKKLH010000073">
    <property type="protein sequence ID" value="CAH0102115.1"/>
    <property type="molecule type" value="Genomic_DNA"/>
</dbReference>
<dbReference type="GO" id="GO:0007020">
    <property type="term" value="P:microtubule nucleation"/>
    <property type="evidence" value="ECO:0007669"/>
    <property type="project" value="InterPro"/>
</dbReference>
<evidence type="ECO:0000256" key="1">
    <source>
        <dbReference type="ARBA" id="ARBA00004267"/>
    </source>
</evidence>
<dbReference type="GO" id="GO:0051011">
    <property type="term" value="F:microtubule minus-end binding"/>
    <property type="evidence" value="ECO:0007669"/>
    <property type="project" value="TreeGrafter"/>
</dbReference>
<comment type="caution">
    <text evidence="9">The sequence shown here is derived from an EMBL/GenBank/DDBJ whole genome shotgun (WGS) entry which is preliminary data.</text>
</comment>
<reference evidence="9" key="1">
    <citation type="submission" date="2021-11" db="EMBL/GenBank/DDBJ databases">
        <authorList>
            <person name="Schell T."/>
        </authorList>
    </citation>
    <scope>NUCLEOTIDE SEQUENCE</scope>
    <source>
        <strain evidence="9">M5</strain>
    </source>
</reference>
<dbReference type="GO" id="GO:0031122">
    <property type="term" value="P:cytoplasmic microtubule organization"/>
    <property type="evidence" value="ECO:0007669"/>
    <property type="project" value="TreeGrafter"/>
</dbReference>
<dbReference type="Proteomes" id="UP000789390">
    <property type="component" value="Unassembled WGS sequence"/>
</dbReference>
<dbReference type="Pfam" id="PF17681">
    <property type="entry name" value="GCP_N_terminal"/>
    <property type="match status" value="1"/>
</dbReference>
<dbReference type="Gene3D" id="1.20.120.1900">
    <property type="entry name" value="Gamma-tubulin complex, C-terminal domain"/>
    <property type="match status" value="1"/>
</dbReference>
<evidence type="ECO:0000256" key="2">
    <source>
        <dbReference type="ARBA" id="ARBA00010337"/>
    </source>
</evidence>
<evidence type="ECO:0000256" key="5">
    <source>
        <dbReference type="ARBA" id="ARBA00023212"/>
    </source>
</evidence>
<evidence type="ECO:0000259" key="8">
    <source>
        <dbReference type="Pfam" id="PF17681"/>
    </source>
</evidence>
<dbReference type="GO" id="GO:0051321">
    <property type="term" value="P:meiotic cell cycle"/>
    <property type="evidence" value="ECO:0007669"/>
    <property type="project" value="TreeGrafter"/>
</dbReference>
<proteinExistence type="inferred from homology"/>
<dbReference type="InterPro" id="IPR042241">
    <property type="entry name" value="GCP_C_sf"/>
</dbReference>
<dbReference type="GO" id="GO:0000278">
    <property type="term" value="P:mitotic cell cycle"/>
    <property type="evidence" value="ECO:0007669"/>
    <property type="project" value="TreeGrafter"/>
</dbReference>
<evidence type="ECO:0000259" key="7">
    <source>
        <dbReference type="Pfam" id="PF04130"/>
    </source>
</evidence>
<dbReference type="InterPro" id="IPR007259">
    <property type="entry name" value="GCP"/>
</dbReference>
<evidence type="ECO:0000256" key="4">
    <source>
        <dbReference type="ARBA" id="ARBA00022701"/>
    </source>
</evidence>
<keyword evidence="5 6" id="KW-0206">Cytoskeleton</keyword>
<organism evidence="9 10">
    <name type="scientific">Daphnia galeata</name>
    <dbReference type="NCBI Taxonomy" id="27404"/>
    <lineage>
        <taxon>Eukaryota</taxon>
        <taxon>Metazoa</taxon>
        <taxon>Ecdysozoa</taxon>
        <taxon>Arthropoda</taxon>
        <taxon>Crustacea</taxon>
        <taxon>Branchiopoda</taxon>
        <taxon>Diplostraca</taxon>
        <taxon>Cladocera</taxon>
        <taxon>Anomopoda</taxon>
        <taxon>Daphniidae</taxon>
        <taxon>Daphnia</taxon>
    </lineage>
</organism>
<dbReference type="GO" id="GO:0005874">
    <property type="term" value="C:microtubule"/>
    <property type="evidence" value="ECO:0007669"/>
    <property type="project" value="UniProtKB-KW"/>
</dbReference>
<evidence type="ECO:0000256" key="6">
    <source>
        <dbReference type="RuleBase" id="RU363050"/>
    </source>
</evidence>
<keyword evidence="4 6" id="KW-0493">Microtubule</keyword>
<dbReference type="GO" id="GO:0000930">
    <property type="term" value="C:gamma-tubulin complex"/>
    <property type="evidence" value="ECO:0007669"/>
    <property type="project" value="TreeGrafter"/>
</dbReference>
<dbReference type="PANTHER" id="PTHR19302">
    <property type="entry name" value="GAMMA TUBULIN COMPLEX PROTEIN"/>
    <property type="match status" value="1"/>
</dbReference>